<evidence type="ECO:0000256" key="7">
    <source>
        <dbReference type="ARBA" id="ARBA00022989"/>
    </source>
</evidence>
<comment type="caution">
    <text evidence="13">The sequence shown here is derived from an EMBL/GenBank/DDBJ whole genome shotgun (WGS) entry which is preliminary data.</text>
</comment>
<dbReference type="GO" id="GO:0015627">
    <property type="term" value="C:type II protein secretion system complex"/>
    <property type="evidence" value="ECO:0007669"/>
    <property type="project" value="InterPro"/>
</dbReference>
<keyword evidence="5" id="KW-0997">Cell inner membrane</keyword>
<dbReference type="Proteomes" id="UP001185068">
    <property type="component" value="Unassembled WGS sequence"/>
</dbReference>
<dbReference type="PROSITE" id="PS00409">
    <property type="entry name" value="PROKAR_NTER_METHYL"/>
    <property type="match status" value="1"/>
</dbReference>
<accession>A0AAE4J0H7</accession>
<evidence type="ECO:0000256" key="10">
    <source>
        <dbReference type="ARBA" id="ARBA00030775"/>
    </source>
</evidence>
<comment type="subcellular location">
    <subcellularLocation>
        <location evidence="1">Cell inner membrane</location>
        <topology evidence="1">Single-pass membrane protein</topology>
    </subcellularLocation>
</comment>
<evidence type="ECO:0000256" key="1">
    <source>
        <dbReference type="ARBA" id="ARBA00004377"/>
    </source>
</evidence>
<dbReference type="InterPro" id="IPR022346">
    <property type="entry name" value="T2SS_GspH"/>
</dbReference>
<evidence type="ECO:0000259" key="12">
    <source>
        <dbReference type="Pfam" id="PF12019"/>
    </source>
</evidence>
<dbReference type="InterPro" id="IPR012902">
    <property type="entry name" value="N_methyl_site"/>
</dbReference>
<dbReference type="EMBL" id="JALLIR010000001">
    <property type="protein sequence ID" value="MDR9948756.1"/>
    <property type="molecule type" value="Genomic_DNA"/>
</dbReference>
<keyword evidence="7 11" id="KW-1133">Transmembrane helix</keyword>
<dbReference type="Gene3D" id="3.55.40.10">
    <property type="entry name" value="minor pseudopilin epsh domain"/>
    <property type="match status" value="1"/>
</dbReference>
<name>A0AAE4J0H7_9ENTR</name>
<evidence type="ECO:0000256" key="9">
    <source>
        <dbReference type="ARBA" id="ARBA00025772"/>
    </source>
</evidence>
<keyword evidence="3" id="KW-1003">Cell membrane</keyword>
<dbReference type="GO" id="GO:0015628">
    <property type="term" value="P:protein secretion by the type II secretion system"/>
    <property type="evidence" value="ECO:0007669"/>
    <property type="project" value="InterPro"/>
</dbReference>
<dbReference type="NCBIfam" id="TIGR02532">
    <property type="entry name" value="IV_pilin_GFxxxE"/>
    <property type="match status" value="1"/>
</dbReference>
<organism evidence="13 14">
    <name type="scientific">Enterobacter sichuanensis</name>
    <dbReference type="NCBI Taxonomy" id="2071710"/>
    <lineage>
        <taxon>Bacteria</taxon>
        <taxon>Pseudomonadati</taxon>
        <taxon>Pseudomonadota</taxon>
        <taxon>Gammaproteobacteria</taxon>
        <taxon>Enterobacterales</taxon>
        <taxon>Enterobacteriaceae</taxon>
        <taxon>Enterobacter</taxon>
        <taxon>Enterobacter cloacae complex</taxon>
    </lineage>
</organism>
<comment type="similarity">
    <text evidence="9">Belongs to the GSP H family.</text>
</comment>
<evidence type="ECO:0000256" key="2">
    <source>
        <dbReference type="ARBA" id="ARBA00021549"/>
    </source>
</evidence>
<evidence type="ECO:0000256" key="6">
    <source>
        <dbReference type="ARBA" id="ARBA00022692"/>
    </source>
</evidence>
<reference evidence="13" key="1">
    <citation type="submission" date="2022-11" db="EMBL/GenBank/DDBJ databases">
        <title>blaNDM-1 and qnrB1 co-producing ST413 Enterobacter.</title>
        <authorList>
            <person name="Halder G."/>
            <person name="Chaudhuri B."/>
            <person name="Dutta S."/>
        </authorList>
    </citation>
    <scope>NUCLEOTIDE SEQUENCE</scope>
    <source>
        <strain evidence="13">PEER684</strain>
    </source>
</reference>
<proteinExistence type="inferred from homology"/>
<evidence type="ECO:0000256" key="4">
    <source>
        <dbReference type="ARBA" id="ARBA00022481"/>
    </source>
</evidence>
<keyword evidence="4" id="KW-0488">Methylation</keyword>
<dbReference type="PRINTS" id="PR00885">
    <property type="entry name" value="BCTERIALGSPH"/>
</dbReference>
<feature type="domain" description="General secretion pathway GspH" evidence="12">
    <location>
        <begin position="47"/>
        <end position="150"/>
    </location>
</feature>
<feature type="transmembrane region" description="Helical" evidence="11">
    <location>
        <begin position="6"/>
        <end position="29"/>
    </location>
</feature>
<protein>
    <recommendedName>
        <fullName evidence="2">Type II secretion system protein H</fullName>
    </recommendedName>
    <alternativeName>
        <fullName evidence="10">General secretion pathway protein H</fullName>
    </alternativeName>
</protein>
<dbReference type="SUPFAM" id="SSF54523">
    <property type="entry name" value="Pili subunits"/>
    <property type="match status" value="1"/>
</dbReference>
<evidence type="ECO:0000313" key="13">
    <source>
        <dbReference type="EMBL" id="MDR9948756.1"/>
    </source>
</evidence>
<keyword evidence="6 11" id="KW-0812">Transmembrane</keyword>
<sequence>MAQEKGFTLLEVMLVIVILAAAVAGVTAMQSERLSVSGKLRQRVDMFRQTVEYAADLALLEKHAVALLVSEEGWSLYVPQKRARTGWQWEAIQRDDNLPLQGAWDGPARPELTPSPQSDTPQIIVLPDGQITPFTLLFRNANGEKLLHVRCTGSLPLNITPLKVAQ</sequence>
<evidence type="ECO:0000313" key="14">
    <source>
        <dbReference type="Proteomes" id="UP001185068"/>
    </source>
</evidence>
<dbReference type="RefSeq" id="WP_059387125.1">
    <property type="nucleotide sequence ID" value="NZ_JACWFD010000032.1"/>
</dbReference>
<dbReference type="Pfam" id="PF12019">
    <property type="entry name" value="GspH"/>
    <property type="match status" value="1"/>
</dbReference>
<dbReference type="AlphaFoldDB" id="A0AAE4J0H7"/>
<dbReference type="Pfam" id="PF07963">
    <property type="entry name" value="N_methyl"/>
    <property type="match status" value="1"/>
</dbReference>
<evidence type="ECO:0000256" key="5">
    <source>
        <dbReference type="ARBA" id="ARBA00022519"/>
    </source>
</evidence>
<dbReference type="InterPro" id="IPR002416">
    <property type="entry name" value="T2SS_protein-GspH"/>
</dbReference>
<keyword evidence="8 11" id="KW-0472">Membrane</keyword>
<dbReference type="InterPro" id="IPR045584">
    <property type="entry name" value="Pilin-like"/>
</dbReference>
<evidence type="ECO:0000256" key="11">
    <source>
        <dbReference type="SAM" id="Phobius"/>
    </source>
</evidence>
<dbReference type="GO" id="GO:0005886">
    <property type="term" value="C:plasma membrane"/>
    <property type="evidence" value="ECO:0007669"/>
    <property type="project" value="UniProtKB-SubCell"/>
</dbReference>
<gene>
    <name evidence="13" type="ORF">MX989_22145</name>
</gene>
<evidence type="ECO:0000256" key="3">
    <source>
        <dbReference type="ARBA" id="ARBA00022475"/>
    </source>
</evidence>
<evidence type="ECO:0000256" key="8">
    <source>
        <dbReference type="ARBA" id="ARBA00023136"/>
    </source>
</evidence>